<keyword evidence="3" id="KW-1185">Reference proteome</keyword>
<keyword evidence="1" id="KW-0812">Transmembrane</keyword>
<sequence>MYDRRSIELINKSTRTRRIAFALILIALALPSLFAWSDNVALESVAKFTGQLAAVTLLALIARLWVARHYSVGVQVQVLLAFALVLLGWSGYVSRVAHDERVAVVAQLPSSLLLAGVCRPNNLRRNKAGKYGQIVVHTC</sequence>
<accession>A0A6F8VGL2</accession>
<proteinExistence type="predicted"/>
<evidence type="ECO:0000313" key="3">
    <source>
        <dbReference type="Proteomes" id="UP000502260"/>
    </source>
</evidence>
<gene>
    <name evidence="2" type="ORF">SKTS_27450</name>
</gene>
<protein>
    <submittedName>
        <fullName evidence="2">Uncharacterized protein</fullName>
    </submittedName>
</protein>
<dbReference type="KEGG" id="slac:SKTS_27450"/>
<dbReference type="Proteomes" id="UP000502260">
    <property type="component" value="Chromosome"/>
</dbReference>
<evidence type="ECO:0000256" key="1">
    <source>
        <dbReference type="SAM" id="Phobius"/>
    </source>
</evidence>
<name>A0A6F8VGL2_9PROT</name>
<organism evidence="2 3">
    <name type="scientific">Sulfurimicrobium lacus</name>
    <dbReference type="NCBI Taxonomy" id="2715678"/>
    <lineage>
        <taxon>Bacteria</taxon>
        <taxon>Pseudomonadati</taxon>
        <taxon>Pseudomonadota</taxon>
        <taxon>Betaproteobacteria</taxon>
        <taxon>Nitrosomonadales</taxon>
        <taxon>Sulfuricellaceae</taxon>
        <taxon>Sulfurimicrobium</taxon>
    </lineage>
</organism>
<evidence type="ECO:0000313" key="2">
    <source>
        <dbReference type="EMBL" id="BCB27859.1"/>
    </source>
</evidence>
<keyword evidence="1" id="KW-0472">Membrane</keyword>
<feature type="transmembrane region" description="Helical" evidence="1">
    <location>
        <begin position="45"/>
        <end position="66"/>
    </location>
</feature>
<dbReference type="EMBL" id="AP022853">
    <property type="protein sequence ID" value="BCB27859.1"/>
    <property type="molecule type" value="Genomic_DNA"/>
</dbReference>
<dbReference type="RefSeq" id="WP_173066251.1">
    <property type="nucleotide sequence ID" value="NZ_AP022853.1"/>
</dbReference>
<dbReference type="AlphaFoldDB" id="A0A6F8VGL2"/>
<feature type="transmembrane region" description="Helical" evidence="1">
    <location>
        <begin position="78"/>
        <end position="95"/>
    </location>
</feature>
<keyword evidence="1" id="KW-1133">Transmembrane helix</keyword>
<reference evidence="3" key="1">
    <citation type="submission" date="2020-03" db="EMBL/GenBank/DDBJ databases">
        <title>Complete genome sequence of sulfur-oxidizing bacterium skT11.</title>
        <authorList>
            <person name="Kanda M."/>
            <person name="Kojima H."/>
            <person name="Fukui M."/>
        </authorList>
    </citation>
    <scope>NUCLEOTIDE SEQUENCE [LARGE SCALE GENOMIC DNA]</scope>
    <source>
        <strain evidence="3">skT11</strain>
    </source>
</reference>